<evidence type="ECO:0000313" key="7">
    <source>
        <dbReference type="Proteomes" id="UP000821837"/>
    </source>
</evidence>
<evidence type="ECO:0000313" key="6">
    <source>
        <dbReference type="EMBL" id="KAH7969865.1"/>
    </source>
</evidence>
<evidence type="ECO:0000256" key="1">
    <source>
        <dbReference type="ARBA" id="ARBA00001968"/>
    </source>
</evidence>
<dbReference type="PANTHER" id="PTHR23080">
    <property type="entry name" value="THAP DOMAIN PROTEIN"/>
    <property type="match status" value="1"/>
</dbReference>
<dbReference type="Pfam" id="PF13359">
    <property type="entry name" value="DDE_Tnp_4"/>
    <property type="match status" value="1"/>
</dbReference>
<comment type="caution">
    <text evidence="6">The sequence shown here is derived from an EMBL/GenBank/DDBJ whole genome shotgun (WGS) entry which is preliminary data.</text>
</comment>
<proteinExistence type="predicted"/>
<name>A0A9D4Q8H4_RHISA</name>
<feature type="region of interest" description="Disordered" evidence="4">
    <location>
        <begin position="48"/>
        <end position="92"/>
    </location>
</feature>
<dbReference type="GO" id="GO:0046872">
    <property type="term" value="F:metal ion binding"/>
    <property type="evidence" value="ECO:0007669"/>
    <property type="project" value="UniProtKB-KW"/>
</dbReference>
<evidence type="ECO:0000256" key="3">
    <source>
        <dbReference type="SAM" id="Coils"/>
    </source>
</evidence>
<feature type="domain" description="DDE Tnp4" evidence="5">
    <location>
        <begin position="175"/>
        <end position="334"/>
    </location>
</feature>
<gene>
    <name evidence="6" type="ORF">HPB52_022386</name>
</gene>
<evidence type="ECO:0000256" key="2">
    <source>
        <dbReference type="ARBA" id="ARBA00022723"/>
    </source>
</evidence>
<dbReference type="InterPro" id="IPR027806">
    <property type="entry name" value="HARBI1_dom"/>
</dbReference>
<dbReference type="VEuPathDB" id="VectorBase:RSAN_040830"/>
<keyword evidence="2" id="KW-0479">Metal-binding</keyword>
<organism evidence="6 7">
    <name type="scientific">Rhipicephalus sanguineus</name>
    <name type="common">Brown dog tick</name>
    <name type="synonym">Ixodes sanguineus</name>
    <dbReference type="NCBI Taxonomy" id="34632"/>
    <lineage>
        <taxon>Eukaryota</taxon>
        <taxon>Metazoa</taxon>
        <taxon>Ecdysozoa</taxon>
        <taxon>Arthropoda</taxon>
        <taxon>Chelicerata</taxon>
        <taxon>Arachnida</taxon>
        <taxon>Acari</taxon>
        <taxon>Parasitiformes</taxon>
        <taxon>Ixodida</taxon>
        <taxon>Ixodoidea</taxon>
        <taxon>Ixodidae</taxon>
        <taxon>Rhipicephalinae</taxon>
        <taxon>Rhipicephalus</taxon>
        <taxon>Rhipicephalus</taxon>
    </lineage>
</organism>
<accession>A0A9D4Q8H4</accession>
<sequence>MKKKWIAAIKRDEGPLFKISKATKADYWGNVARGHCLLKDEAVPSIFPFRKTKPPRKPPRQRTSSAIPASKKKCTELHPPADSPMDLASAPDENEAPLQEIVADQNVLQEPALTIRSELTKAVAALEAQLATAKDQASKQQAELDEQAMQLSKAPIDEAMPLAFVEKYQSTRVLLDATEIRCEVPSSFVPQSGLYSHYKSTHTLKGLIGVSADGLTKFVSELFTGSTSDRECVRRSGFLDLDFDIGDSVMADKGFRIDDLVEEIGVELNIPPFLRRDRFTAEETQETQEIAALRIHVERRIQRIKRFHIFDRPIPISLTPVANQMWTICAILSNFQSPLIQDTEVS</sequence>
<dbReference type="VEuPathDB" id="VectorBase:RSAN_034026"/>
<dbReference type="Proteomes" id="UP000821837">
    <property type="component" value="Unassembled WGS sequence"/>
</dbReference>
<reference evidence="6" key="2">
    <citation type="submission" date="2021-09" db="EMBL/GenBank/DDBJ databases">
        <authorList>
            <person name="Jia N."/>
            <person name="Wang J."/>
            <person name="Shi W."/>
            <person name="Du L."/>
            <person name="Sun Y."/>
            <person name="Zhan W."/>
            <person name="Jiang J."/>
            <person name="Wang Q."/>
            <person name="Zhang B."/>
            <person name="Ji P."/>
            <person name="Sakyi L.B."/>
            <person name="Cui X."/>
            <person name="Yuan T."/>
            <person name="Jiang B."/>
            <person name="Yang W."/>
            <person name="Lam T.T.-Y."/>
            <person name="Chang Q."/>
            <person name="Ding S."/>
            <person name="Wang X."/>
            <person name="Zhu J."/>
            <person name="Ruan X."/>
            <person name="Zhao L."/>
            <person name="Wei J."/>
            <person name="Que T."/>
            <person name="Du C."/>
            <person name="Cheng J."/>
            <person name="Dai P."/>
            <person name="Han X."/>
            <person name="Huang E."/>
            <person name="Gao Y."/>
            <person name="Liu J."/>
            <person name="Shao H."/>
            <person name="Ye R."/>
            <person name="Li L."/>
            <person name="Wei W."/>
            <person name="Wang X."/>
            <person name="Wang C."/>
            <person name="Huo Q."/>
            <person name="Li W."/>
            <person name="Guo W."/>
            <person name="Chen H."/>
            <person name="Chen S."/>
            <person name="Zhou L."/>
            <person name="Zhou L."/>
            <person name="Ni X."/>
            <person name="Tian J."/>
            <person name="Zhou Y."/>
            <person name="Sheng Y."/>
            <person name="Liu T."/>
            <person name="Pan Y."/>
            <person name="Xia L."/>
            <person name="Li J."/>
            <person name="Zhao F."/>
            <person name="Cao W."/>
        </authorList>
    </citation>
    <scope>NUCLEOTIDE SEQUENCE</scope>
    <source>
        <strain evidence="6">Rsan-2018</strain>
        <tissue evidence="6">Larvae</tissue>
    </source>
</reference>
<keyword evidence="7" id="KW-1185">Reference proteome</keyword>
<feature type="coiled-coil region" evidence="3">
    <location>
        <begin position="116"/>
        <end position="154"/>
    </location>
</feature>
<feature type="compositionally biased region" description="Basic residues" evidence="4">
    <location>
        <begin position="50"/>
        <end position="60"/>
    </location>
</feature>
<dbReference type="AlphaFoldDB" id="A0A9D4Q8H4"/>
<protein>
    <recommendedName>
        <fullName evidence="5">DDE Tnp4 domain-containing protein</fullName>
    </recommendedName>
</protein>
<evidence type="ECO:0000256" key="4">
    <source>
        <dbReference type="SAM" id="MobiDB-lite"/>
    </source>
</evidence>
<evidence type="ECO:0000259" key="5">
    <source>
        <dbReference type="Pfam" id="PF13359"/>
    </source>
</evidence>
<comment type="cofactor">
    <cofactor evidence="1">
        <name>a divalent metal cation</name>
        <dbReference type="ChEBI" id="CHEBI:60240"/>
    </cofactor>
</comment>
<reference evidence="6" key="1">
    <citation type="journal article" date="2020" name="Cell">
        <title>Large-Scale Comparative Analyses of Tick Genomes Elucidate Their Genetic Diversity and Vector Capacities.</title>
        <authorList>
            <consortium name="Tick Genome and Microbiome Consortium (TIGMIC)"/>
            <person name="Jia N."/>
            <person name="Wang J."/>
            <person name="Shi W."/>
            <person name="Du L."/>
            <person name="Sun Y."/>
            <person name="Zhan W."/>
            <person name="Jiang J.F."/>
            <person name="Wang Q."/>
            <person name="Zhang B."/>
            <person name="Ji P."/>
            <person name="Bell-Sakyi L."/>
            <person name="Cui X.M."/>
            <person name="Yuan T.T."/>
            <person name="Jiang B.G."/>
            <person name="Yang W.F."/>
            <person name="Lam T.T."/>
            <person name="Chang Q.C."/>
            <person name="Ding S.J."/>
            <person name="Wang X.J."/>
            <person name="Zhu J.G."/>
            <person name="Ruan X.D."/>
            <person name="Zhao L."/>
            <person name="Wei J.T."/>
            <person name="Ye R.Z."/>
            <person name="Que T.C."/>
            <person name="Du C.H."/>
            <person name="Zhou Y.H."/>
            <person name="Cheng J.X."/>
            <person name="Dai P.F."/>
            <person name="Guo W.B."/>
            <person name="Han X.H."/>
            <person name="Huang E.J."/>
            <person name="Li L.F."/>
            <person name="Wei W."/>
            <person name="Gao Y.C."/>
            <person name="Liu J.Z."/>
            <person name="Shao H.Z."/>
            <person name="Wang X."/>
            <person name="Wang C.C."/>
            <person name="Yang T.C."/>
            <person name="Huo Q.B."/>
            <person name="Li W."/>
            <person name="Chen H.Y."/>
            <person name="Chen S.E."/>
            <person name="Zhou L.G."/>
            <person name="Ni X.B."/>
            <person name="Tian J.H."/>
            <person name="Sheng Y."/>
            <person name="Liu T."/>
            <person name="Pan Y.S."/>
            <person name="Xia L.Y."/>
            <person name="Li J."/>
            <person name="Zhao F."/>
            <person name="Cao W.C."/>
        </authorList>
    </citation>
    <scope>NUCLEOTIDE SEQUENCE</scope>
    <source>
        <strain evidence="6">Rsan-2018</strain>
    </source>
</reference>
<keyword evidence="3" id="KW-0175">Coiled coil</keyword>
<dbReference type="PANTHER" id="PTHR23080:SF143">
    <property type="entry name" value="SI:DKEY-56D12.4"/>
    <property type="match status" value="1"/>
</dbReference>
<dbReference type="EMBL" id="JABSTV010001248">
    <property type="protein sequence ID" value="KAH7969865.1"/>
    <property type="molecule type" value="Genomic_DNA"/>
</dbReference>